<evidence type="ECO:0000256" key="3">
    <source>
        <dbReference type="SAM" id="Phobius"/>
    </source>
</evidence>
<feature type="transmembrane region" description="Helical" evidence="3">
    <location>
        <begin position="24"/>
        <end position="44"/>
    </location>
</feature>
<evidence type="ECO:0000256" key="2">
    <source>
        <dbReference type="ARBA" id="ARBA00022912"/>
    </source>
</evidence>
<evidence type="ECO:0000313" key="6">
    <source>
        <dbReference type="Proteomes" id="UP001515480"/>
    </source>
</evidence>
<accession>A0AB34JMQ2</accession>
<keyword evidence="1" id="KW-0378">Hydrolase</keyword>
<protein>
    <recommendedName>
        <fullName evidence="4">Tyrosine specific protein phosphatases domain-containing protein</fullName>
    </recommendedName>
</protein>
<sequence length="229" mass="25666">MSAVCATGALTSDSSPSVWVPYTLWAVFLWYCASVHLLITVCFVTRRGMWLIGKSPRTGQVPWWSLLVWFPFHLPTHLYTAVHTAMSKRAGVPVASEVVPGWWLGGRYGAELGRTYAAVVDLTVEFSEGCRDRTAEYLLLACWDGVPPDPAGLEDAAQLCARCRHRGDVMVHCAHGRGRSTCVILACLVRAGVFSNWREAFEKIKPMRKGIKLNSKMRHALDEWQKRYP</sequence>
<dbReference type="InterPro" id="IPR000387">
    <property type="entry name" value="Tyr_Pase_dom"/>
</dbReference>
<comment type="caution">
    <text evidence="5">The sequence shown here is derived from an EMBL/GenBank/DDBJ whole genome shotgun (WGS) entry which is preliminary data.</text>
</comment>
<dbReference type="PROSITE" id="PS00383">
    <property type="entry name" value="TYR_PHOSPHATASE_1"/>
    <property type="match status" value="1"/>
</dbReference>
<evidence type="ECO:0000313" key="5">
    <source>
        <dbReference type="EMBL" id="KAL1522993.1"/>
    </source>
</evidence>
<name>A0AB34JMQ2_PRYPA</name>
<dbReference type="Proteomes" id="UP001515480">
    <property type="component" value="Unassembled WGS sequence"/>
</dbReference>
<keyword evidence="3" id="KW-1133">Transmembrane helix</keyword>
<dbReference type="GO" id="GO:0004721">
    <property type="term" value="F:phosphoprotein phosphatase activity"/>
    <property type="evidence" value="ECO:0007669"/>
    <property type="project" value="UniProtKB-KW"/>
</dbReference>
<organism evidence="5 6">
    <name type="scientific">Prymnesium parvum</name>
    <name type="common">Toxic golden alga</name>
    <dbReference type="NCBI Taxonomy" id="97485"/>
    <lineage>
        <taxon>Eukaryota</taxon>
        <taxon>Haptista</taxon>
        <taxon>Haptophyta</taxon>
        <taxon>Prymnesiophyceae</taxon>
        <taxon>Prymnesiales</taxon>
        <taxon>Prymnesiaceae</taxon>
        <taxon>Prymnesium</taxon>
    </lineage>
</organism>
<evidence type="ECO:0000256" key="1">
    <source>
        <dbReference type="ARBA" id="ARBA00022801"/>
    </source>
</evidence>
<evidence type="ECO:0000259" key="4">
    <source>
        <dbReference type="PROSITE" id="PS50056"/>
    </source>
</evidence>
<keyword evidence="2" id="KW-0904">Protein phosphatase</keyword>
<dbReference type="InterPro" id="IPR016130">
    <property type="entry name" value="Tyr_Pase_AS"/>
</dbReference>
<keyword evidence="3" id="KW-0812">Transmembrane</keyword>
<reference evidence="5 6" key="1">
    <citation type="journal article" date="2024" name="Science">
        <title>Giant polyketide synthase enzymes in the biosynthesis of giant marine polyether toxins.</title>
        <authorList>
            <person name="Fallon T.R."/>
            <person name="Shende V.V."/>
            <person name="Wierzbicki I.H."/>
            <person name="Pendleton A.L."/>
            <person name="Watervoot N.F."/>
            <person name="Auber R.P."/>
            <person name="Gonzalez D.J."/>
            <person name="Wisecaver J.H."/>
            <person name="Moore B.S."/>
        </authorList>
    </citation>
    <scope>NUCLEOTIDE SEQUENCE [LARGE SCALE GENOMIC DNA]</scope>
    <source>
        <strain evidence="5 6">12B1</strain>
    </source>
</reference>
<keyword evidence="6" id="KW-1185">Reference proteome</keyword>
<proteinExistence type="predicted"/>
<dbReference type="SUPFAM" id="SSF52799">
    <property type="entry name" value="(Phosphotyrosine protein) phosphatases II"/>
    <property type="match status" value="1"/>
</dbReference>
<dbReference type="Gene3D" id="3.90.190.10">
    <property type="entry name" value="Protein tyrosine phosphatase superfamily"/>
    <property type="match status" value="1"/>
</dbReference>
<dbReference type="PROSITE" id="PS50056">
    <property type="entry name" value="TYR_PHOSPHATASE_2"/>
    <property type="match status" value="1"/>
</dbReference>
<dbReference type="InterPro" id="IPR000340">
    <property type="entry name" value="Dual-sp_phosphatase_cat-dom"/>
</dbReference>
<dbReference type="InterPro" id="IPR029021">
    <property type="entry name" value="Prot-tyrosine_phosphatase-like"/>
</dbReference>
<dbReference type="EMBL" id="JBGBPQ010000006">
    <property type="protein sequence ID" value="KAL1522993.1"/>
    <property type="molecule type" value="Genomic_DNA"/>
</dbReference>
<dbReference type="AlphaFoldDB" id="A0AB34JMQ2"/>
<feature type="domain" description="Tyrosine specific protein phosphatases" evidence="4">
    <location>
        <begin position="169"/>
        <end position="219"/>
    </location>
</feature>
<dbReference type="PANTHER" id="PTHR47216:SF4">
    <property type="entry name" value="OS01G0859400 PROTEIN"/>
    <property type="match status" value="1"/>
</dbReference>
<dbReference type="Pfam" id="PF00782">
    <property type="entry name" value="DSPc"/>
    <property type="match status" value="1"/>
</dbReference>
<dbReference type="PANTHER" id="PTHR47216">
    <property type="match status" value="1"/>
</dbReference>
<dbReference type="SMART" id="SM00195">
    <property type="entry name" value="DSPc"/>
    <property type="match status" value="1"/>
</dbReference>
<keyword evidence="3" id="KW-0472">Membrane</keyword>
<gene>
    <name evidence="5" type="ORF">AB1Y20_017956</name>
</gene>
<dbReference type="InterPro" id="IPR020422">
    <property type="entry name" value="TYR_PHOSPHATASE_DUAL_dom"/>
</dbReference>